<dbReference type="PROSITE" id="PS51257">
    <property type="entry name" value="PROKAR_LIPOPROTEIN"/>
    <property type="match status" value="1"/>
</dbReference>
<gene>
    <name evidence="2" type="ORF">IAA81_10845</name>
</gene>
<feature type="chain" id="PRO_5039328450" evidence="1">
    <location>
        <begin position="23"/>
        <end position="407"/>
    </location>
</feature>
<dbReference type="EMBL" id="JADIMM010000121">
    <property type="protein sequence ID" value="MBO8458701.1"/>
    <property type="molecule type" value="Genomic_DNA"/>
</dbReference>
<feature type="signal peptide" evidence="1">
    <location>
        <begin position="1"/>
        <end position="22"/>
    </location>
</feature>
<dbReference type="Gene3D" id="1.25.40.10">
    <property type="entry name" value="Tetratricopeptide repeat domain"/>
    <property type="match status" value="1"/>
</dbReference>
<evidence type="ECO:0000313" key="2">
    <source>
        <dbReference type="EMBL" id="MBO8458701.1"/>
    </source>
</evidence>
<dbReference type="Proteomes" id="UP000823638">
    <property type="component" value="Unassembled WGS sequence"/>
</dbReference>
<comment type="caution">
    <text evidence="2">The sequence shown here is derived from an EMBL/GenBank/DDBJ whole genome shotgun (WGS) entry which is preliminary data.</text>
</comment>
<reference evidence="2" key="2">
    <citation type="journal article" date="2021" name="PeerJ">
        <title>Extensive microbial diversity within the chicken gut microbiome revealed by metagenomics and culture.</title>
        <authorList>
            <person name="Gilroy R."/>
            <person name="Ravi A."/>
            <person name="Getino M."/>
            <person name="Pursley I."/>
            <person name="Horton D.L."/>
            <person name="Alikhan N.F."/>
            <person name="Baker D."/>
            <person name="Gharbi K."/>
            <person name="Hall N."/>
            <person name="Watson M."/>
            <person name="Adriaenssens E.M."/>
            <person name="Foster-Nyarko E."/>
            <person name="Jarju S."/>
            <person name="Secka A."/>
            <person name="Antonio M."/>
            <person name="Oren A."/>
            <person name="Chaudhuri R.R."/>
            <person name="La Ragione R."/>
            <person name="Hildebrand F."/>
            <person name="Pallen M.J."/>
        </authorList>
    </citation>
    <scope>NUCLEOTIDE SEQUENCE</scope>
    <source>
        <strain evidence="2">10532</strain>
    </source>
</reference>
<dbReference type="SUPFAM" id="SSF48452">
    <property type="entry name" value="TPR-like"/>
    <property type="match status" value="1"/>
</dbReference>
<proteinExistence type="predicted"/>
<dbReference type="PANTHER" id="PTHR12558">
    <property type="entry name" value="CELL DIVISION CYCLE 16,23,27"/>
    <property type="match status" value="1"/>
</dbReference>
<dbReference type="PANTHER" id="PTHR12558:SF13">
    <property type="entry name" value="CELL DIVISION CYCLE PROTEIN 27 HOMOLOG"/>
    <property type="match status" value="1"/>
</dbReference>
<protein>
    <submittedName>
        <fullName evidence="2">Tetratricopeptide repeat protein</fullName>
    </submittedName>
</protein>
<evidence type="ECO:0000256" key="1">
    <source>
        <dbReference type="SAM" id="SignalP"/>
    </source>
</evidence>
<name>A0A9D9N343_9SPIR</name>
<dbReference type="InterPro" id="IPR011990">
    <property type="entry name" value="TPR-like_helical_dom_sf"/>
</dbReference>
<reference evidence="2" key="1">
    <citation type="submission" date="2020-10" db="EMBL/GenBank/DDBJ databases">
        <authorList>
            <person name="Gilroy R."/>
        </authorList>
    </citation>
    <scope>NUCLEOTIDE SEQUENCE</scope>
    <source>
        <strain evidence="2">10532</strain>
    </source>
</reference>
<dbReference type="AlphaFoldDB" id="A0A9D9N343"/>
<sequence>MKIKILFTTAFFVVLFSCSESAEMYKPSMTPDEAQRLETAEKFISAGKYLSAFNALGEENTSEAIIEKKVEICLDRNVGAVLNQKFALVDLEEGETLEEKKQEPFKREYIEFNPPEIIAGYEMANGKSPLLQKVLALYYVDVLMGYPGNWILPDSEVVALALNSFDYSEKNNCFDGFSLGQHAQLLLYVGKYEAAAGKYKESLKLEPEDPFVWYSYAVALLSFGDYKEAEKAAEKSALYFEGDPRSQADATLLAVEALESGGNLKAAEKRLLESDKKNPGYLYNYLSLCELYLKQENISEAEKYAVLLLHRAPHDVRTMQNISQTYIIQGKIPELNSLIENLLEEFSTDSWAKGYIYLFQSEAFLYTGGKMEEAEKALDNAQVSLEKAGKYDEIIQHYIEGKREVFK</sequence>
<organism evidence="2 3">
    <name type="scientific">Candidatus Gallitreponema excrementavium</name>
    <dbReference type="NCBI Taxonomy" id="2840840"/>
    <lineage>
        <taxon>Bacteria</taxon>
        <taxon>Pseudomonadati</taxon>
        <taxon>Spirochaetota</taxon>
        <taxon>Spirochaetia</taxon>
        <taxon>Spirochaetales</taxon>
        <taxon>Candidatus Gallitreponema</taxon>
    </lineage>
</organism>
<accession>A0A9D9N343</accession>
<dbReference type="Pfam" id="PF13432">
    <property type="entry name" value="TPR_16"/>
    <property type="match status" value="1"/>
</dbReference>
<evidence type="ECO:0000313" key="3">
    <source>
        <dbReference type="Proteomes" id="UP000823638"/>
    </source>
</evidence>
<keyword evidence="1" id="KW-0732">Signal</keyword>